<dbReference type="SUPFAM" id="SSF53474">
    <property type="entry name" value="alpha/beta-Hydrolases"/>
    <property type="match status" value="1"/>
</dbReference>
<dbReference type="PANTHER" id="PTHR11005">
    <property type="entry name" value="LYSOSOMAL ACID LIPASE-RELATED"/>
    <property type="match status" value="1"/>
</dbReference>
<dbReference type="EMBL" id="NCKV01035589">
    <property type="protein sequence ID" value="RWS18703.1"/>
    <property type="molecule type" value="Genomic_DNA"/>
</dbReference>
<keyword evidence="2" id="KW-1185">Reference proteome</keyword>
<dbReference type="InterPro" id="IPR029058">
    <property type="entry name" value="AB_hydrolase_fold"/>
</dbReference>
<comment type="caution">
    <text evidence="1">The sequence shown here is derived from an EMBL/GenBank/DDBJ whole genome shotgun (WGS) entry which is preliminary data.</text>
</comment>
<protein>
    <submittedName>
        <fullName evidence="1">Gastric triacylglycerol lipase-like protein</fullName>
    </submittedName>
</protein>
<reference evidence="1 2" key="1">
    <citation type="journal article" date="2018" name="Gigascience">
        <title>Genomes of trombidid mites reveal novel predicted allergens and laterally-transferred genes associated with secondary metabolism.</title>
        <authorList>
            <person name="Dong X."/>
            <person name="Chaisiri K."/>
            <person name="Xia D."/>
            <person name="Armstrong S.D."/>
            <person name="Fang Y."/>
            <person name="Donnelly M.J."/>
            <person name="Kadowaki T."/>
            <person name="McGarry J.W."/>
            <person name="Darby A.C."/>
            <person name="Makepeace B.L."/>
        </authorList>
    </citation>
    <scope>NUCLEOTIDE SEQUENCE [LARGE SCALE GENOMIC DNA]</scope>
    <source>
        <strain evidence="1">UoL-UT</strain>
    </source>
</reference>
<gene>
    <name evidence="1" type="ORF">B4U80_02028</name>
</gene>
<organism evidence="1 2">
    <name type="scientific">Leptotrombidium deliense</name>
    <dbReference type="NCBI Taxonomy" id="299467"/>
    <lineage>
        <taxon>Eukaryota</taxon>
        <taxon>Metazoa</taxon>
        <taxon>Ecdysozoa</taxon>
        <taxon>Arthropoda</taxon>
        <taxon>Chelicerata</taxon>
        <taxon>Arachnida</taxon>
        <taxon>Acari</taxon>
        <taxon>Acariformes</taxon>
        <taxon>Trombidiformes</taxon>
        <taxon>Prostigmata</taxon>
        <taxon>Anystina</taxon>
        <taxon>Parasitengona</taxon>
        <taxon>Trombiculoidea</taxon>
        <taxon>Trombiculidae</taxon>
        <taxon>Leptotrombidium</taxon>
    </lineage>
</organism>
<dbReference type="STRING" id="299467.A0A443RTP6"/>
<dbReference type="Gene3D" id="3.40.50.1820">
    <property type="entry name" value="alpha/beta hydrolase"/>
    <property type="match status" value="1"/>
</dbReference>
<dbReference type="Proteomes" id="UP000288716">
    <property type="component" value="Unassembled WGS sequence"/>
</dbReference>
<feature type="non-terminal residue" evidence="1">
    <location>
        <position position="1"/>
    </location>
</feature>
<dbReference type="OrthoDB" id="7958685at2759"/>
<proteinExistence type="predicted"/>
<sequence>TLIMFALLSERPEYAEIVKPFIALAPVAKVGHIKSPIRYLAENPLLMDFFYYKGGAFFPSSDLINYMAEQFCKFEVIADLCSNILFLFAGYDSTQLNITRLPVYVAHVPSTTSAWNVIHFGQMVVSNKFRKFDFGTIGNLRHYGTTHPPEYNMSRITSENIAIIHSMNDWLGDPEDVLFIQQQLEGKLIVDHKIPYEKWNHLDFLWAKKTAKYVNVVVIDILKKFKSETCLNDNLV</sequence>
<dbReference type="VEuPathDB" id="VectorBase:LDEU013337"/>
<dbReference type="AlphaFoldDB" id="A0A443RTP6"/>
<evidence type="ECO:0000313" key="2">
    <source>
        <dbReference type="Proteomes" id="UP000288716"/>
    </source>
</evidence>
<evidence type="ECO:0000313" key="1">
    <source>
        <dbReference type="EMBL" id="RWS18703.1"/>
    </source>
</evidence>
<accession>A0A443RTP6</accession>
<name>A0A443RTP6_9ACAR</name>